<dbReference type="EMBL" id="JPKZ01000907">
    <property type="protein sequence ID" value="KHN84639.1"/>
    <property type="molecule type" value="Genomic_DNA"/>
</dbReference>
<reference evidence="1 3" key="1">
    <citation type="submission" date="2014-11" db="EMBL/GenBank/DDBJ databases">
        <title>Genetic blueprint of the zoonotic pathogen Toxocara canis.</title>
        <authorList>
            <person name="Zhu X.-Q."/>
            <person name="Korhonen P.K."/>
            <person name="Cai H."/>
            <person name="Young N.D."/>
            <person name="Nejsum P."/>
            <person name="von Samson-Himmelstjerna G."/>
            <person name="Boag P.R."/>
            <person name="Tan P."/>
            <person name="Li Q."/>
            <person name="Min J."/>
            <person name="Yang Y."/>
            <person name="Wang X."/>
            <person name="Fang X."/>
            <person name="Hall R.S."/>
            <person name="Hofmann A."/>
            <person name="Sternberg P.W."/>
            <person name="Jex A.R."/>
            <person name="Gasser R.B."/>
        </authorList>
    </citation>
    <scope>NUCLEOTIDE SEQUENCE [LARGE SCALE GENOMIC DNA]</scope>
    <source>
        <strain evidence="1">PN_DK_2014</strain>
    </source>
</reference>
<protein>
    <recommendedName>
        <fullName evidence="4">Ig-like domain-containing protein</fullName>
    </recommendedName>
</protein>
<evidence type="ECO:0008006" key="4">
    <source>
        <dbReference type="Google" id="ProtNLM"/>
    </source>
</evidence>
<evidence type="ECO:0000313" key="1">
    <source>
        <dbReference type="EMBL" id="KHN84639.1"/>
    </source>
</evidence>
<evidence type="ECO:0000313" key="3">
    <source>
        <dbReference type="Proteomes" id="UP000031036"/>
    </source>
</evidence>
<organism evidence="1 3">
    <name type="scientific">Toxocara canis</name>
    <name type="common">Canine roundworm</name>
    <dbReference type="NCBI Taxonomy" id="6265"/>
    <lineage>
        <taxon>Eukaryota</taxon>
        <taxon>Metazoa</taxon>
        <taxon>Ecdysozoa</taxon>
        <taxon>Nematoda</taxon>
        <taxon>Chromadorea</taxon>
        <taxon>Rhabditida</taxon>
        <taxon>Spirurina</taxon>
        <taxon>Ascaridomorpha</taxon>
        <taxon>Ascaridoidea</taxon>
        <taxon>Toxocaridae</taxon>
        <taxon>Toxocara</taxon>
    </lineage>
</organism>
<sequence length="72" mass="8209">MGFCMSPITGHIIRVANETVVVTCAGNYDDIESVLRWTIDRKDSNDELWINDPVVDECLRKRRTTFYDGVTG</sequence>
<proteinExistence type="predicted"/>
<dbReference type="EMBL" id="UYWY01019356">
    <property type="protein sequence ID" value="VDM36558.1"/>
    <property type="molecule type" value="Genomic_DNA"/>
</dbReference>
<dbReference type="AlphaFoldDB" id="A0A0B2VTE6"/>
<name>A0A0B2VTE6_TOXCA</name>
<reference evidence="2" key="2">
    <citation type="submission" date="2018-11" db="EMBL/GenBank/DDBJ databases">
        <authorList>
            <consortium name="Pathogen Informatics"/>
        </authorList>
    </citation>
    <scope>NUCLEOTIDE SEQUENCE [LARGE SCALE GENOMIC DNA]</scope>
</reference>
<gene>
    <name evidence="1" type="ORF">Tcan_06736</name>
    <name evidence="2" type="ORF">TCNE_LOCUS5433</name>
</gene>
<evidence type="ECO:0000313" key="2">
    <source>
        <dbReference type="EMBL" id="VDM36558.1"/>
    </source>
</evidence>
<dbReference type="Proteomes" id="UP000031036">
    <property type="component" value="Unassembled WGS sequence"/>
</dbReference>
<keyword evidence="3" id="KW-1185">Reference proteome</keyword>
<dbReference type="OrthoDB" id="294251at2759"/>
<accession>A0A0B2VTE6</accession>
<dbReference type="STRING" id="6265.A0A0B2VTE6"/>